<evidence type="ECO:0000256" key="1">
    <source>
        <dbReference type="SAM" id="MobiDB-lite"/>
    </source>
</evidence>
<dbReference type="OrthoDB" id="410548at2759"/>
<feature type="transmembrane region" description="Helical" evidence="2">
    <location>
        <begin position="242"/>
        <end position="261"/>
    </location>
</feature>
<dbReference type="EMBL" id="CAMXCT010000701">
    <property type="protein sequence ID" value="CAI3982296.1"/>
    <property type="molecule type" value="Genomic_DNA"/>
</dbReference>
<keyword evidence="6" id="KW-1185">Reference proteome</keyword>
<reference evidence="4" key="2">
    <citation type="submission" date="2024-04" db="EMBL/GenBank/DDBJ databases">
        <authorList>
            <person name="Chen Y."/>
            <person name="Shah S."/>
            <person name="Dougan E. K."/>
            <person name="Thang M."/>
            <person name="Chan C."/>
        </authorList>
    </citation>
    <scope>NUCLEOTIDE SEQUENCE [LARGE SCALE GENOMIC DNA]</scope>
</reference>
<evidence type="ECO:0000313" key="5">
    <source>
        <dbReference type="EMBL" id="CAL4769608.1"/>
    </source>
</evidence>
<evidence type="ECO:0000313" key="6">
    <source>
        <dbReference type="Proteomes" id="UP001152797"/>
    </source>
</evidence>
<organism evidence="3">
    <name type="scientific">Cladocopium goreaui</name>
    <dbReference type="NCBI Taxonomy" id="2562237"/>
    <lineage>
        <taxon>Eukaryota</taxon>
        <taxon>Sar</taxon>
        <taxon>Alveolata</taxon>
        <taxon>Dinophyceae</taxon>
        <taxon>Suessiales</taxon>
        <taxon>Symbiodiniaceae</taxon>
        <taxon>Cladocopium</taxon>
    </lineage>
</organism>
<reference evidence="3" key="1">
    <citation type="submission" date="2022-10" db="EMBL/GenBank/DDBJ databases">
        <authorList>
            <person name="Chen Y."/>
            <person name="Dougan E. K."/>
            <person name="Chan C."/>
            <person name="Rhodes N."/>
            <person name="Thang M."/>
        </authorList>
    </citation>
    <scope>NUCLEOTIDE SEQUENCE</scope>
</reference>
<keyword evidence="2" id="KW-1133">Transmembrane helix</keyword>
<keyword evidence="5" id="KW-0687">Ribonucleoprotein</keyword>
<feature type="transmembrane region" description="Helical" evidence="2">
    <location>
        <begin position="267"/>
        <end position="284"/>
    </location>
</feature>
<feature type="transmembrane region" description="Helical" evidence="2">
    <location>
        <begin position="188"/>
        <end position="211"/>
    </location>
</feature>
<keyword evidence="2" id="KW-0812">Transmembrane</keyword>
<name>A0A9P1FNE0_9DINO</name>
<gene>
    <name evidence="3" type="ORF">C1SCF055_LOCUS10005</name>
</gene>
<protein>
    <submittedName>
        <fullName evidence="5">40S ribosomal protein S6</fullName>
    </submittedName>
</protein>
<sequence length="773" mass="86250">MLLLLVAAVALVYVGLFKEQQVRQPGPLLIAVTSITQLLTTLQILNILGSFDIPWGEPFVSILAFIELFNFNLDILSIDCVTWFDSVGEFTMRVCLLPTIMLIALFVHFGFLGISYLRAVLTKTEPRKGCRFSQLLRTVGTMLMIFFIMVFALLTEPFQCRLHPSGVWTLKGRYQSVYCDGRGEHLQMYITGALGCLIPISFLALCTWVVLVEIPKGIALVDTTVLDAYFFLIRRLRPGAEIFSILFQVRNLFVVLCPLVPSITGKLLSVGLILSINLILVVHVKPWRSAVCNVLDVVLLCGILGIMEMAAMFVQDVSSQTNIWIVMLCFCVMMLGIFGAIAFGVHKSCRQKYQKQFKFFLCHHKAASGCMARLLKIELHQRLPRSKTFVDCDDLLNLTRLFGYVGQDTETFVILGSPAIFTRKWCVGEMVTAQVNGVRTVLVAWPTMVMPDEQFILNYRSIVPEIKDLTKFGINLLDVKKTLRWLGEVETLWLPSKLTDIVVRSLVSSLVTRKNHDGPASPASPVGSEVTDRRSKCNDSSSMLCPILVDPKNIEAVAAAFILQALLRPLLLNRLMLADVLKEDMEVPQDTRAALMVCSDLCFLSGQVQSWLLQASRIPTCYMIPIIADDNFLVPSPSFFTELVATSSTSSLNQADLFAYMQVVKALFQEIAIIFVPQNSASTIEDLELRANKTAARLLVPLQPMTQKISRLSTTQSMMSGDSNNNRMEPCDLVHRFVVPFQAVVDVETISQGFKDPLDDQECGDGSEVEVAF</sequence>
<feature type="region of interest" description="Disordered" evidence="1">
    <location>
        <begin position="513"/>
        <end position="534"/>
    </location>
</feature>
<dbReference type="GO" id="GO:0005840">
    <property type="term" value="C:ribosome"/>
    <property type="evidence" value="ECO:0007669"/>
    <property type="project" value="UniProtKB-KW"/>
</dbReference>
<accession>A0A9P1FNE0</accession>
<dbReference type="EMBL" id="CAMXCT020000701">
    <property type="protein sequence ID" value="CAL1135671.1"/>
    <property type="molecule type" value="Genomic_DNA"/>
</dbReference>
<feature type="transmembrane region" description="Helical" evidence="2">
    <location>
        <begin position="60"/>
        <end position="84"/>
    </location>
</feature>
<feature type="transmembrane region" description="Helical" evidence="2">
    <location>
        <begin position="291"/>
        <end position="311"/>
    </location>
</feature>
<feature type="transmembrane region" description="Helical" evidence="2">
    <location>
        <begin position="135"/>
        <end position="154"/>
    </location>
</feature>
<keyword evidence="2" id="KW-0472">Membrane</keyword>
<dbReference type="EMBL" id="CAMXCT030000701">
    <property type="protein sequence ID" value="CAL4769608.1"/>
    <property type="molecule type" value="Genomic_DNA"/>
</dbReference>
<dbReference type="AlphaFoldDB" id="A0A9P1FNE0"/>
<dbReference type="Proteomes" id="UP001152797">
    <property type="component" value="Unassembled WGS sequence"/>
</dbReference>
<proteinExistence type="predicted"/>
<feature type="transmembrane region" description="Helical" evidence="2">
    <location>
        <begin position="90"/>
        <end position="114"/>
    </location>
</feature>
<keyword evidence="5" id="KW-0689">Ribosomal protein</keyword>
<evidence type="ECO:0000256" key="2">
    <source>
        <dbReference type="SAM" id="Phobius"/>
    </source>
</evidence>
<evidence type="ECO:0000313" key="3">
    <source>
        <dbReference type="EMBL" id="CAI3982296.1"/>
    </source>
</evidence>
<feature type="transmembrane region" description="Helical" evidence="2">
    <location>
        <begin position="27"/>
        <end position="48"/>
    </location>
</feature>
<evidence type="ECO:0000313" key="4">
    <source>
        <dbReference type="EMBL" id="CAL1135671.1"/>
    </source>
</evidence>
<comment type="caution">
    <text evidence="3">The sequence shown here is derived from an EMBL/GenBank/DDBJ whole genome shotgun (WGS) entry which is preliminary data.</text>
</comment>
<feature type="transmembrane region" description="Helical" evidence="2">
    <location>
        <begin position="323"/>
        <end position="345"/>
    </location>
</feature>